<feature type="domain" description="Acyl-CoA oxidase/dehydrogenase middle" evidence="7">
    <location>
        <begin position="132"/>
        <end position="226"/>
    </location>
</feature>
<dbReference type="InterPro" id="IPR037069">
    <property type="entry name" value="AcylCoA_DH/ox_N_sf"/>
</dbReference>
<dbReference type="Pfam" id="PF02770">
    <property type="entry name" value="Acyl-CoA_dh_M"/>
    <property type="match status" value="1"/>
</dbReference>
<dbReference type="RefSeq" id="WP_128219508.1">
    <property type="nucleotide sequence ID" value="NZ_CP034929.1"/>
</dbReference>
<dbReference type="Proteomes" id="UP001596098">
    <property type="component" value="Unassembled WGS sequence"/>
</dbReference>
<evidence type="ECO:0000256" key="3">
    <source>
        <dbReference type="ARBA" id="ARBA00022630"/>
    </source>
</evidence>
<reference evidence="10" key="1">
    <citation type="journal article" date="2019" name="Int. J. Syst. Evol. Microbiol.">
        <title>The Global Catalogue of Microorganisms (GCM) 10K type strain sequencing project: providing services to taxonomists for standard genome sequencing and annotation.</title>
        <authorList>
            <consortium name="The Broad Institute Genomics Platform"/>
            <consortium name="The Broad Institute Genome Sequencing Center for Infectious Disease"/>
            <person name="Wu L."/>
            <person name="Ma J."/>
        </authorList>
    </citation>
    <scope>NUCLEOTIDE SEQUENCE [LARGE SCALE GENOMIC DNA]</scope>
    <source>
        <strain evidence="10">DFY28</strain>
    </source>
</reference>
<dbReference type="EC" id="1.-.-.-" evidence="9"/>
<keyword evidence="10" id="KW-1185">Reference proteome</keyword>
<evidence type="ECO:0000259" key="7">
    <source>
        <dbReference type="Pfam" id="PF02770"/>
    </source>
</evidence>
<dbReference type="InterPro" id="IPR036250">
    <property type="entry name" value="AcylCo_DH-like_C"/>
</dbReference>
<dbReference type="InterPro" id="IPR009075">
    <property type="entry name" value="AcylCo_DH/oxidase_C"/>
</dbReference>
<evidence type="ECO:0000259" key="8">
    <source>
        <dbReference type="Pfam" id="PF02771"/>
    </source>
</evidence>
<evidence type="ECO:0000313" key="9">
    <source>
        <dbReference type="EMBL" id="MFC6152861.1"/>
    </source>
</evidence>
<dbReference type="Gene3D" id="1.20.140.10">
    <property type="entry name" value="Butyryl-CoA Dehydrogenase, subunit A, domain 3"/>
    <property type="match status" value="1"/>
</dbReference>
<evidence type="ECO:0000256" key="4">
    <source>
        <dbReference type="ARBA" id="ARBA00022827"/>
    </source>
</evidence>
<evidence type="ECO:0000313" key="10">
    <source>
        <dbReference type="Proteomes" id="UP001596098"/>
    </source>
</evidence>
<evidence type="ECO:0000256" key="1">
    <source>
        <dbReference type="ARBA" id="ARBA00001974"/>
    </source>
</evidence>
<dbReference type="PANTHER" id="PTHR43884:SF40">
    <property type="entry name" value="ACYL-COA DEHYDROGENASE"/>
    <property type="match status" value="1"/>
</dbReference>
<dbReference type="Pfam" id="PF00441">
    <property type="entry name" value="Acyl-CoA_dh_1"/>
    <property type="match status" value="1"/>
</dbReference>
<dbReference type="InterPro" id="IPR046373">
    <property type="entry name" value="Acyl-CoA_Oxase/DH_mid-dom_sf"/>
</dbReference>
<sequence>MTVTVDAGTGAATELDPEVFDDVLASVRAFVRGKVVPLEEVIDAEDRMPEEIVVAAREMGLYGFTIPQQYGGLGVSVSQEVRLVTELGWTTPALRSLFGTNNGIAGQVLIRAGTSAQRADWLPRLASGALASFALTEEGAGSDPSGMTTRAVRTEQGWRIDGAKRFITNAPSADVFMVFAQVDVDGTDRITVFLVPADVPGITVGPRDSKMGQKGAASAEVFLDGVLVGHDAVVGGEEALGSGYRTALTSLAHGRIHIAALCVGMMERLLVEAGDQAAQRVQGGRPIGEHQLIAGLLADMQTDLAAGRALVAEAARAWDAGEDRSMLPSAAKYFCSEAVGRCADRAVQIFGGSGYMRGVAVERMYRDARLFRIYEGTSQIQQVILGRHVVAEARERLTRAGGAR</sequence>
<name>A0ABW1QTP0_9ACTN</name>
<dbReference type="EMBL" id="JBHSQI010000002">
    <property type="protein sequence ID" value="MFC6152861.1"/>
    <property type="molecule type" value="Genomic_DNA"/>
</dbReference>
<dbReference type="InterPro" id="IPR006089">
    <property type="entry name" value="Acyl-CoA_DH_CS"/>
</dbReference>
<comment type="caution">
    <text evidence="9">The sequence shown here is derived from an EMBL/GenBank/DDBJ whole genome shotgun (WGS) entry which is preliminary data.</text>
</comment>
<evidence type="ECO:0000256" key="5">
    <source>
        <dbReference type="RuleBase" id="RU362125"/>
    </source>
</evidence>
<evidence type="ECO:0000256" key="2">
    <source>
        <dbReference type="ARBA" id="ARBA00009347"/>
    </source>
</evidence>
<comment type="cofactor">
    <cofactor evidence="1 5">
        <name>FAD</name>
        <dbReference type="ChEBI" id="CHEBI:57692"/>
    </cofactor>
</comment>
<feature type="domain" description="Acyl-CoA dehydrogenase/oxidase N-terminal" evidence="8">
    <location>
        <begin position="23"/>
        <end position="128"/>
    </location>
</feature>
<dbReference type="PANTHER" id="PTHR43884">
    <property type="entry name" value="ACYL-COA DEHYDROGENASE"/>
    <property type="match status" value="1"/>
</dbReference>
<comment type="similarity">
    <text evidence="2 5">Belongs to the acyl-CoA dehydrogenase family.</text>
</comment>
<dbReference type="Pfam" id="PF02771">
    <property type="entry name" value="Acyl-CoA_dh_N"/>
    <property type="match status" value="1"/>
</dbReference>
<dbReference type="PIRSF" id="PIRSF016578">
    <property type="entry name" value="HsaA"/>
    <property type="match status" value="1"/>
</dbReference>
<organism evidence="9 10">
    <name type="scientific">Nocardioides yefusunii</name>
    <dbReference type="NCBI Taxonomy" id="2500546"/>
    <lineage>
        <taxon>Bacteria</taxon>
        <taxon>Bacillati</taxon>
        <taxon>Actinomycetota</taxon>
        <taxon>Actinomycetes</taxon>
        <taxon>Propionibacteriales</taxon>
        <taxon>Nocardioidaceae</taxon>
        <taxon>Nocardioides</taxon>
    </lineage>
</organism>
<accession>A0ABW1QTP0</accession>
<dbReference type="GO" id="GO:0016491">
    <property type="term" value="F:oxidoreductase activity"/>
    <property type="evidence" value="ECO:0007669"/>
    <property type="project" value="UniProtKB-KW"/>
</dbReference>
<dbReference type="SUPFAM" id="SSF56645">
    <property type="entry name" value="Acyl-CoA dehydrogenase NM domain-like"/>
    <property type="match status" value="1"/>
</dbReference>
<dbReference type="InterPro" id="IPR006091">
    <property type="entry name" value="Acyl-CoA_Oxase/DH_mid-dom"/>
</dbReference>
<dbReference type="Gene3D" id="1.10.540.10">
    <property type="entry name" value="Acyl-CoA dehydrogenase/oxidase, N-terminal domain"/>
    <property type="match status" value="1"/>
</dbReference>
<protein>
    <submittedName>
        <fullName evidence="9">Acyl-CoA dehydrogenase family protein</fullName>
        <ecNumber evidence="9">1.-.-.-</ecNumber>
    </submittedName>
</protein>
<keyword evidence="4 5" id="KW-0274">FAD</keyword>
<evidence type="ECO:0000259" key="6">
    <source>
        <dbReference type="Pfam" id="PF00441"/>
    </source>
</evidence>
<feature type="domain" description="Acyl-CoA dehydrogenase/oxidase C-terminal" evidence="6">
    <location>
        <begin position="241"/>
        <end position="389"/>
    </location>
</feature>
<keyword evidence="5 9" id="KW-0560">Oxidoreductase</keyword>
<dbReference type="InterPro" id="IPR013786">
    <property type="entry name" value="AcylCoA_DH/ox_N"/>
</dbReference>
<dbReference type="InterPro" id="IPR009100">
    <property type="entry name" value="AcylCoA_DH/oxidase_NM_dom_sf"/>
</dbReference>
<gene>
    <name evidence="9" type="ORF">ACFPWU_04160</name>
</gene>
<proteinExistence type="inferred from homology"/>
<dbReference type="SUPFAM" id="SSF47203">
    <property type="entry name" value="Acyl-CoA dehydrogenase C-terminal domain-like"/>
    <property type="match status" value="1"/>
</dbReference>
<keyword evidence="3 5" id="KW-0285">Flavoprotein</keyword>
<dbReference type="PROSITE" id="PS00072">
    <property type="entry name" value="ACYL_COA_DH_1"/>
    <property type="match status" value="1"/>
</dbReference>
<dbReference type="Gene3D" id="2.40.110.10">
    <property type="entry name" value="Butyryl-CoA Dehydrogenase, subunit A, domain 2"/>
    <property type="match status" value="1"/>
</dbReference>